<evidence type="ECO:0000256" key="1">
    <source>
        <dbReference type="SAM" id="Phobius"/>
    </source>
</evidence>
<comment type="caution">
    <text evidence="2">The sequence shown here is derived from an EMBL/GenBank/DDBJ whole genome shotgun (WGS) entry which is preliminary data.</text>
</comment>
<organism evidence="2 3">
    <name type="scientific">Autumnicola tepida</name>
    <dbReference type="NCBI Taxonomy" id="3075595"/>
    <lineage>
        <taxon>Bacteria</taxon>
        <taxon>Pseudomonadati</taxon>
        <taxon>Bacteroidota</taxon>
        <taxon>Flavobacteriia</taxon>
        <taxon>Flavobacteriales</taxon>
        <taxon>Flavobacteriaceae</taxon>
        <taxon>Autumnicola</taxon>
    </lineage>
</organism>
<keyword evidence="1" id="KW-0812">Transmembrane</keyword>
<protein>
    <submittedName>
        <fullName evidence="2">YgjV family protein</fullName>
    </submittedName>
</protein>
<keyword evidence="1" id="KW-0472">Membrane</keyword>
<feature type="transmembrane region" description="Helical" evidence="1">
    <location>
        <begin position="32"/>
        <end position="49"/>
    </location>
</feature>
<feature type="transmembrane region" description="Helical" evidence="1">
    <location>
        <begin position="55"/>
        <end position="72"/>
    </location>
</feature>
<evidence type="ECO:0000313" key="3">
    <source>
        <dbReference type="Proteomes" id="UP001262889"/>
    </source>
</evidence>
<gene>
    <name evidence="2" type="ORF">RM553_10275</name>
</gene>
<keyword evidence="1" id="KW-1133">Transmembrane helix</keyword>
<accession>A0ABU3CAD2</accession>
<evidence type="ECO:0000313" key="2">
    <source>
        <dbReference type="EMBL" id="MDT0643213.1"/>
    </source>
</evidence>
<feature type="transmembrane region" description="Helical" evidence="1">
    <location>
        <begin position="6"/>
        <end position="25"/>
    </location>
</feature>
<dbReference type="EMBL" id="JAVRHQ010000011">
    <property type="protein sequence ID" value="MDT0643213.1"/>
    <property type="molecule type" value="Genomic_DNA"/>
</dbReference>
<keyword evidence="3" id="KW-1185">Reference proteome</keyword>
<name>A0ABU3CAD2_9FLAO</name>
<sequence>MEIFGISLTEWSGYLASFFVLLAFFMKNIKTLRYVNSIGCIFFVVYGVLLHSWPLVITNGAIICVNIYYLFINKKKPVKADEVRS</sequence>
<dbReference type="Proteomes" id="UP001262889">
    <property type="component" value="Unassembled WGS sequence"/>
</dbReference>
<proteinExistence type="predicted"/>
<dbReference type="Gene3D" id="1.20.1280.290">
    <property type="match status" value="1"/>
</dbReference>
<reference evidence="2 3" key="1">
    <citation type="submission" date="2023-09" db="EMBL/GenBank/DDBJ databases">
        <authorList>
            <person name="Rey-Velasco X."/>
        </authorList>
    </citation>
    <scope>NUCLEOTIDE SEQUENCE [LARGE SCALE GENOMIC DNA]</scope>
    <source>
        <strain evidence="2 3">F363</strain>
    </source>
</reference>